<evidence type="ECO:0000256" key="2">
    <source>
        <dbReference type="PROSITE-ProRule" id="PRU00169"/>
    </source>
</evidence>
<dbReference type="RefSeq" id="WP_132977143.1">
    <property type="nucleotide sequence ID" value="NZ_SMAO01000004.1"/>
</dbReference>
<protein>
    <submittedName>
        <fullName evidence="4">Two-component system chemotaxis response regulator CheY</fullName>
    </submittedName>
</protein>
<sequence>MKLALLILEDESPVREAIERDLATFARLIRVESAEDVPTALEVIDEIAADGDRLALVLADHRLPGISGIDFLIMLKSDPRAIGTRKALVTGQADQDDTIRAINEAGLDRYVSKPWAPENLRALVRMLLTDYVIDNRLDPLPILPALDAGRALALLHDYGDQ</sequence>
<dbReference type="EMBL" id="SMAO01000004">
    <property type="protein sequence ID" value="TCT21568.1"/>
    <property type="molecule type" value="Genomic_DNA"/>
</dbReference>
<dbReference type="PANTHER" id="PTHR44591:SF3">
    <property type="entry name" value="RESPONSE REGULATORY DOMAIN-CONTAINING PROTEIN"/>
    <property type="match status" value="1"/>
</dbReference>
<dbReference type="Gene3D" id="3.40.50.2300">
    <property type="match status" value="1"/>
</dbReference>
<reference evidence="4 5" key="1">
    <citation type="submission" date="2019-03" db="EMBL/GenBank/DDBJ databases">
        <title>Genomic Encyclopedia of Type Strains, Phase IV (KMG-IV): sequencing the most valuable type-strain genomes for metagenomic binning, comparative biology and taxonomic classification.</title>
        <authorList>
            <person name="Goeker M."/>
        </authorList>
    </citation>
    <scope>NUCLEOTIDE SEQUENCE [LARGE SCALE GENOMIC DNA]</scope>
    <source>
        <strain evidence="4 5">DSM 13587</strain>
    </source>
</reference>
<dbReference type="SUPFAM" id="SSF52172">
    <property type="entry name" value="CheY-like"/>
    <property type="match status" value="1"/>
</dbReference>
<dbReference type="Proteomes" id="UP000295717">
    <property type="component" value="Unassembled WGS sequence"/>
</dbReference>
<dbReference type="PROSITE" id="PS50110">
    <property type="entry name" value="RESPONSE_REGULATORY"/>
    <property type="match status" value="1"/>
</dbReference>
<name>A0A4R3MY38_9GAMM</name>
<evidence type="ECO:0000256" key="1">
    <source>
        <dbReference type="ARBA" id="ARBA00022553"/>
    </source>
</evidence>
<dbReference type="Pfam" id="PF00072">
    <property type="entry name" value="Response_reg"/>
    <property type="match status" value="1"/>
</dbReference>
<dbReference type="OrthoDB" id="9802066at2"/>
<dbReference type="GO" id="GO:0000160">
    <property type="term" value="P:phosphorelay signal transduction system"/>
    <property type="evidence" value="ECO:0007669"/>
    <property type="project" value="InterPro"/>
</dbReference>
<organism evidence="4 5">
    <name type="scientific">Thiobaca trueperi</name>
    <dbReference type="NCBI Taxonomy" id="127458"/>
    <lineage>
        <taxon>Bacteria</taxon>
        <taxon>Pseudomonadati</taxon>
        <taxon>Pseudomonadota</taxon>
        <taxon>Gammaproteobacteria</taxon>
        <taxon>Chromatiales</taxon>
        <taxon>Chromatiaceae</taxon>
        <taxon>Thiobaca</taxon>
    </lineage>
</organism>
<evidence type="ECO:0000313" key="4">
    <source>
        <dbReference type="EMBL" id="TCT21568.1"/>
    </source>
</evidence>
<feature type="modified residue" description="4-aspartylphosphate" evidence="2">
    <location>
        <position position="60"/>
    </location>
</feature>
<dbReference type="InterPro" id="IPR011006">
    <property type="entry name" value="CheY-like_superfamily"/>
</dbReference>
<keyword evidence="5" id="KW-1185">Reference proteome</keyword>
<proteinExistence type="predicted"/>
<dbReference type="InterPro" id="IPR001789">
    <property type="entry name" value="Sig_transdc_resp-reg_receiver"/>
</dbReference>
<dbReference type="SMART" id="SM00448">
    <property type="entry name" value="REC"/>
    <property type="match status" value="1"/>
</dbReference>
<dbReference type="AlphaFoldDB" id="A0A4R3MY38"/>
<dbReference type="InterPro" id="IPR050595">
    <property type="entry name" value="Bact_response_regulator"/>
</dbReference>
<gene>
    <name evidence="4" type="ORF">EDC35_104428</name>
</gene>
<evidence type="ECO:0000313" key="5">
    <source>
        <dbReference type="Proteomes" id="UP000295717"/>
    </source>
</evidence>
<keyword evidence="1 2" id="KW-0597">Phosphoprotein</keyword>
<feature type="domain" description="Response regulatory" evidence="3">
    <location>
        <begin position="4"/>
        <end position="128"/>
    </location>
</feature>
<dbReference type="PANTHER" id="PTHR44591">
    <property type="entry name" value="STRESS RESPONSE REGULATOR PROTEIN 1"/>
    <property type="match status" value="1"/>
</dbReference>
<accession>A0A4R3MY38</accession>
<comment type="caution">
    <text evidence="4">The sequence shown here is derived from an EMBL/GenBank/DDBJ whole genome shotgun (WGS) entry which is preliminary data.</text>
</comment>
<evidence type="ECO:0000259" key="3">
    <source>
        <dbReference type="PROSITE" id="PS50110"/>
    </source>
</evidence>